<dbReference type="Proteomes" id="UP001420932">
    <property type="component" value="Unassembled WGS sequence"/>
</dbReference>
<evidence type="ECO:0000259" key="4">
    <source>
        <dbReference type="Pfam" id="PF13359"/>
    </source>
</evidence>
<name>A0AAP0ED25_9MAGN</name>
<evidence type="ECO:0000313" key="6">
    <source>
        <dbReference type="Proteomes" id="UP001420932"/>
    </source>
</evidence>
<proteinExistence type="predicted"/>
<evidence type="ECO:0000256" key="3">
    <source>
        <dbReference type="SAM" id="Phobius"/>
    </source>
</evidence>
<keyword evidence="3" id="KW-0472">Membrane</keyword>
<sequence>MQITCFYILVFNLFIFSMFLGKYFLVDCGFSNRRQFLAHFRGRYHLSNFTRQGRHPENANELFNLRHASLRNVVERLFGIFKSRFTIFKTAPPFPFKIQAELVLAYAGLHNYLRKECRSDDFPIELDNEDALSSDSEEDDDFEILSETQEQQRENANQWKNFIATEMWSDVDVVNNNNMH</sequence>
<feature type="domain" description="DDE Tnp4" evidence="4">
    <location>
        <begin position="18"/>
        <end position="111"/>
    </location>
</feature>
<accession>A0AAP0ED25</accession>
<reference evidence="5 6" key="1">
    <citation type="submission" date="2024-01" db="EMBL/GenBank/DDBJ databases">
        <title>Genome assemblies of Stephania.</title>
        <authorList>
            <person name="Yang L."/>
        </authorList>
    </citation>
    <scope>NUCLEOTIDE SEQUENCE [LARGE SCALE GENOMIC DNA]</scope>
    <source>
        <strain evidence="5">YNDBR</strain>
        <tissue evidence="5">Leaf</tissue>
    </source>
</reference>
<evidence type="ECO:0000313" key="5">
    <source>
        <dbReference type="EMBL" id="KAK9086963.1"/>
    </source>
</evidence>
<keyword evidence="3" id="KW-1133">Transmembrane helix</keyword>
<organism evidence="5 6">
    <name type="scientific">Stephania yunnanensis</name>
    <dbReference type="NCBI Taxonomy" id="152371"/>
    <lineage>
        <taxon>Eukaryota</taxon>
        <taxon>Viridiplantae</taxon>
        <taxon>Streptophyta</taxon>
        <taxon>Embryophyta</taxon>
        <taxon>Tracheophyta</taxon>
        <taxon>Spermatophyta</taxon>
        <taxon>Magnoliopsida</taxon>
        <taxon>Ranunculales</taxon>
        <taxon>Menispermaceae</taxon>
        <taxon>Menispermoideae</taxon>
        <taxon>Cissampelideae</taxon>
        <taxon>Stephania</taxon>
    </lineage>
</organism>
<keyword evidence="6" id="KW-1185">Reference proteome</keyword>
<dbReference type="AlphaFoldDB" id="A0AAP0ED25"/>
<comment type="cofactor">
    <cofactor evidence="1">
        <name>a divalent metal cation</name>
        <dbReference type="ChEBI" id="CHEBI:60240"/>
    </cofactor>
</comment>
<keyword evidence="2" id="KW-0479">Metal-binding</keyword>
<protein>
    <recommendedName>
        <fullName evidence="4">DDE Tnp4 domain-containing protein</fullName>
    </recommendedName>
</protein>
<comment type="caution">
    <text evidence="5">The sequence shown here is derived from an EMBL/GenBank/DDBJ whole genome shotgun (WGS) entry which is preliminary data.</text>
</comment>
<evidence type="ECO:0000256" key="2">
    <source>
        <dbReference type="ARBA" id="ARBA00022723"/>
    </source>
</evidence>
<dbReference type="Pfam" id="PF13359">
    <property type="entry name" value="DDE_Tnp_4"/>
    <property type="match status" value="1"/>
</dbReference>
<evidence type="ECO:0000256" key="1">
    <source>
        <dbReference type="ARBA" id="ARBA00001968"/>
    </source>
</evidence>
<feature type="transmembrane region" description="Helical" evidence="3">
    <location>
        <begin position="6"/>
        <end position="25"/>
    </location>
</feature>
<keyword evidence="3" id="KW-0812">Transmembrane</keyword>
<dbReference type="InterPro" id="IPR027806">
    <property type="entry name" value="HARBI1_dom"/>
</dbReference>
<gene>
    <name evidence="5" type="ORF">Syun_029357</name>
</gene>
<dbReference type="EMBL" id="JBBNAF010000013">
    <property type="protein sequence ID" value="KAK9086963.1"/>
    <property type="molecule type" value="Genomic_DNA"/>
</dbReference>
<dbReference type="GO" id="GO:0046872">
    <property type="term" value="F:metal ion binding"/>
    <property type="evidence" value="ECO:0007669"/>
    <property type="project" value="UniProtKB-KW"/>
</dbReference>